<name>A0A6N3EXU4_9FIRM</name>
<evidence type="ECO:0000256" key="2">
    <source>
        <dbReference type="ARBA" id="ARBA00022840"/>
    </source>
</evidence>
<dbReference type="InterPro" id="IPR017871">
    <property type="entry name" value="ABC_transporter-like_CS"/>
</dbReference>
<dbReference type="GO" id="GO:0005524">
    <property type="term" value="F:ATP binding"/>
    <property type="evidence" value="ECO:0007669"/>
    <property type="project" value="UniProtKB-KW"/>
</dbReference>
<dbReference type="SUPFAM" id="SSF52540">
    <property type="entry name" value="P-loop containing nucleoside triphosphate hydrolases"/>
    <property type="match status" value="2"/>
</dbReference>
<dbReference type="AlphaFoldDB" id="A0A6N3EXU4"/>
<dbReference type="CDD" id="cd03263">
    <property type="entry name" value="ABC_subfamily_A"/>
    <property type="match status" value="1"/>
</dbReference>
<dbReference type="SMART" id="SM00382">
    <property type="entry name" value="AAA"/>
    <property type="match status" value="2"/>
</dbReference>
<dbReference type="InterPro" id="IPR003439">
    <property type="entry name" value="ABC_transporter-like_ATP-bd"/>
</dbReference>
<organism evidence="4">
    <name type="scientific">Veillonella ratti</name>
    <dbReference type="NCBI Taxonomy" id="103892"/>
    <lineage>
        <taxon>Bacteria</taxon>
        <taxon>Bacillati</taxon>
        <taxon>Bacillota</taxon>
        <taxon>Negativicutes</taxon>
        <taxon>Veillonellales</taxon>
        <taxon>Veillonellaceae</taxon>
        <taxon>Veillonella</taxon>
    </lineage>
</organism>
<feature type="domain" description="ABC transporter" evidence="3">
    <location>
        <begin position="260"/>
        <end position="489"/>
    </location>
</feature>
<dbReference type="RefSeq" id="WP_156705584.1">
    <property type="nucleotide sequence ID" value="NZ_CACRUX010000083.1"/>
</dbReference>
<gene>
    <name evidence="4" type="primary">ybhF</name>
    <name evidence="4" type="ORF">VRLFYP33_00220</name>
</gene>
<dbReference type="Gene3D" id="3.40.50.300">
    <property type="entry name" value="P-loop containing nucleotide triphosphate hydrolases"/>
    <property type="match status" value="2"/>
</dbReference>
<keyword evidence="1" id="KW-0547">Nucleotide-binding</keyword>
<evidence type="ECO:0000313" key="4">
    <source>
        <dbReference type="EMBL" id="VYU43517.1"/>
    </source>
</evidence>
<dbReference type="PANTHER" id="PTHR43038:SF3">
    <property type="entry name" value="ABC TRANSPORTER G FAMILY MEMBER 20 ISOFORM X1"/>
    <property type="match status" value="1"/>
</dbReference>
<dbReference type="Pfam" id="PF00005">
    <property type="entry name" value="ABC_tran"/>
    <property type="match status" value="2"/>
</dbReference>
<reference evidence="4" key="1">
    <citation type="submission" date="2019-11" db="EMBL/GenBank/DDBJ databases">
        <authorList>
            <person name="Feng L."/>
        </authorList>
    </citation>
    <scope>NUCLEOTIDE SEQUENCE</scope>
    <source>
        <strain evidence="4">VrattiLFYP33</strain>
    </source>
</reference>
<dbReference type="InterPro" id="IPR027417">
    <property type="entry name" value="P-loop_NTPase"/>
</dbReference>
<accession>A0A6N3EXU4</accession>
<dbReference type="PANTHER" id="PTHR43038">
    <property type="entry name" value="ATP-BINDING CASSETTE, SUB-FAMILY H, MEMBER 1"/>
    <property type="match status" value="1"/>
</dbReference>
<protein>
    <submittedName>
        <fullName evidence="4">Putative ABC transporter ATP-binding protein YbhF</fullName>
    </submittedName>
</protein>
<dbReference type="InterPro" id="IPR003593">
    <property type="entry name" value="AAA+_ATPase"/>
</dbReference>
<keyword evidence="2 4" id="KW-0067">ATP-binding</keyword>
<proteinExistence type="predicted"/>
<evidence type="ECO:0000259" key="3">
    <source>
        <dbReference type="PROSITE" id="PS50893"/>
    </source>
</evidence>
<dbReference type="PROSITE" id="PS50893">
    <property type="entry name" value="ABC_TRANSPORTER_2"/>
    <property type="match status" value="2"/>
</dbReference>
<feature type="domain" description="ABC transporter" evidence="3">
    <location>
        <begin position="2"/>
        <end position="227"/>
    </location>
</feature>
<dbReference type="EMBL" id="CACRUX010000083">
    <property type="protein sequence ID" value="VYU43517.1"/>
    <property type="molecule type" value="Genomic_DNA"/>
</dbReference>
<dbReference type="PROSITE" id="PS00211">
    <property type="entry name" value="ABC_TRANSPORTER_1"/>
    <property type="match status" value="1"/>
</dbReference>
<dbReference type="GO" id="GO:0016887">
    <property type="term" value="F:ATP hydrolysis activity"/>
    <property type="evidence" value="ECO:0007669"/>
    <property type="project" value="InterPro"/>
</dbReference>
<evidence type="ECO:0000256" key="1">
    <source>
        <dbReference type="ARBA" id="ARBA00022741"/>
    </source>
</evidence>
<sequence length="500" mass="55686">MISIQNVHKHYGDVHALKGINLTIPDGEMFGLVGADGAGKSSLLRMLCGLIVPNEGTITINGASPRDIKHTIGYVSQLFALYPNLSVYENLELYGRLYGLSKDDLHSKCDTLAEYVGLGQFKDRMANDLSGGMKQKLALAVALLNTPKLLILDEPSTGVDPLSRRELWTLIKKINQDGTTVVVATPFMDEADYCTQIAFFEAGQILALGTPQELRAQTNVKANQTLDEVYIRLVNKNNELTADYAVHHDFERLTDKPIVIQTQDLVRRFGDFTAVNKLNITIKEGEIFGLLGSNGCGKSTTIRMLCGTLTPTTGQIEVLNTDVTKHVSLIKSSIGYMSQKFSLYADLTVMENLTFYGRVYGLKKAELAERIDTVINELELHDIKNRLVRELPTGWRQRASLGAAILHKPAIVYLDEPTSGVDPLTRRQFWDVINKLSDRGTTILVTTHFMDEAEQCDRILFMDKGSKIIEGRPKVLKETTPGAHNLEDAFIYYMKQARSQ</sequence>